<keyword evidence="5 11" id="KW-0812">Transmembrane</keyword>
<evidence type="ECO:0000256" key="6">
    <source>
        <dbReference type="ARBA" id="ARBA00022980"/>
    </source>
</evidence>
<evidence type="ECO:0000313" key="14">
    <source>
        <dbReference type="Proteomes" id="UP001303046"/>
    </source>
</evidence>
<keyword evidence="14" id="KW-1185">Reference proteome</keyword>
<dbReference type="InterPro" id="IPR036920">
    <property type="entry name" value="Ribosomal_uL16_sf"/>
</dbReference>
<evidence type="ECO:0000259" key="12">
    <source>
        <dbReference type="Pfam" id="PF10277"/>
    </source>
</evidence>
<organism evidence="13 14">
    <name type="scientific">Necator americanus</name>
    <name type="common">Human hookworm</name>
    <dbReference type="NCBI Taxonomy" id="51031"/>
    <lineage>
        <taxon>Eukaryota</taxon>
        <taxon>Metazoa</taxon>
        <taxon>Ecdysozoa</taxon>
        <taxon>Nematoda</taxon>
        <taxon>Chromadorea</taxon>
        <taxon>Rhabditida</taxon>
        <taxon>Rhabditina</taxon>
        <taxon>Rhabditomorpha</taxon>
        <taxon>Strongyloidea</taxon>
        <taxon>Ancylostomatidae</taxon>
        <taxon>Bunostominae</taxon>
        <taxon>Necator</taxon>
    </lineage>
</organism>
<dbReference type="Proteomes" id="UP001303046">
    <property type="component" value="Unassembled WGS sequence"/>
</dbReference>
<evidence type="ECO:0000256" key="9">
    <source>
        <dbReference type="ARBA" id="ARBA00023136"/>
    </source>
</evidence>
<evidence type="ECO:0000256" key="5">
    <source>
        <dbReference type="ARBA" id="ARBA00022692"/>
    </source>
</evidence>
<sequence>MHIFPVLELRHCDFSESLPMSLTSRSVFFQRLTSVGVVVGSSRGMRKYPFPVTFENVTFPPNGQLKLPKMPDEPFYDPEKGEKKYKTTKRMIEARGVEEVHTELIHEQYGLAAISGGFISAEDFKFVQERVNKNLLDKQFAIWRVDAPWLPRTKKAQGTRLGGGKGSIHHYVTPVKAKRIILEVGGHITEIEAQAFLLYLCERFSFPVEFVSERILAERRAAEKEIAEHNQNPFNWERVLKYNMQNCTTSEMAYGDDDVLSLPFRIFVYIVAGLPLSALVICVFCSLLLHFEPATRTHCGVENWLPSISAAVSTYAPEVYIWRMFIAVHGGPRLFVAFALRNYLLFSPLRPLARARIFRLLCNIGCVLNFLENLFLLGLTAISSVENHTLHKLCFIGFAISATIYMLLSTWLFHYSGRRRATNLGERSYEYKILACSVSIISMVLAMYLYWRHNAYCEPGVYTMFALAEYCIVLSNIAFHSTLYYDFHGKSVILASSVGVGAGGYSLLPTVIEKDT</sequence>
<dbReference type="InterPro" id="IPR047873">
    <property type="entry name" value="Ribosomal_uL16"/>
</dbReference>
<dbReference type="PANTHER" id="PTHR12892:SF11">
    <property type="entry name" value="POST-GPI ATTACHMENT TO PROTEINS FACTOR 2"/>
    <property type="match status" value="1"/>
</dbReference>
<dbReference type="PANTHER" id="PTHR12892">
    <property type="entry name" value="FGF RECEPTOR ACTIVATING PROTEIN 1"/>
    <property type="match status" value="1"/>
</dbReference>
<feature type="transmembrane region" description="Helical" evidence="11">
    <location>
        <begin position="360"/>
        <end position="383"/>
    </location>
</feature>
<keyword evidence="6" id="KW-0689">Ribosomal protein</keyword>
<evidence type="ECO:0000256" key="2">
    <source>
        <dbReference type="ARBA" id="ARBA00007414"/>
    </source>
</evidence>
<dbReference type="InterPro" id="IPR019402">
    <property type="entry name" value="CWH43_N"/>
</dbReference>
<dbReference type="Pfam" id="PF00252">
    <property type="entry name" value="Ribosomal_L16"/>
    <property type="match status" value="1"/>
</dbReference>
<evidence type="ECO:0000256" key="8">
    <source>
        <dbReference type="ARBA" id="ARBA00023034"/>
    </source>
</evidence>
<protein>
    <recommendedName>
        <fullName evidence="12">CWH43-like N-terminal domain-containing protein</fullName>
    </recommendedName>
</protein>
<keyword evidence="8" id="KW-0333">Golgi apparatus</keyword>
<dbReference type="InterPro" id="IPR039545">
    <property type="entry name" value="PGAP2"/>
</dbReference>
<evidence type="ECO:0000256" key="4">
    <source>
        <dbReference type="ARBA" id="ARBA00022502"/>
    </source>
</evidence>
<accession>A0ABR1D1S0</accession>
<keyword evidence="4" id="KW-0337">GPI-anchor biosynthesis</keyword>
<dbReference type="InterPro" id="IPR016180">
    <property type="entry name" value="Ribosomal_uL16_dom"/>
</dbReference>
<dbReference type="EMBL" id="JAVFWL010000003">
    <property type="protein sequence ID" value="KAK6744190.1"/>
    <property type="molecule type" value="Genomic_DNA"/>
</dbReference>
<gene>
    <name evidence="13" type="primary">Necator_chrIII.g11866</name>
    <name evidence="13" type="ORF">RB195_011100</name>
</gene>
<name>A0ABR1D1S0_NECAM</name>
<feature type="transmembrane region" description="Helical" evidence="11">
    <location>
        <begin position="492"/>
        <end position="512"/>
    </location>
</feature>
<dbReference type="SUPFAM" id="SSF54686">
    <property type="entry name" value="Ribosomal protein L16p/L10e"/>
    <property type="match status" value="1"/>
</dbReference>
<feature type="transmembrane region" description="Helical" evidence="11">
    <location>
        <begin position="463"/>
        <end position="485"/>
    </location>
</feature>
<comment type="similarity">
    <text evidence="3">Belongs to the universal ribosomal protein uL16 family.</text>
</comment>
<evidence type="ECO:0000313" key="13">
    <source>
        <dbReference type="EMBL" id="KAK6744190.1"/>
    </source>
</evidence>
<evidence type="ECO:0000256" key="1">
    <source>
        <dbReference type="ARBA" id="ARBA00004653"/>
    </source>
</evidence>
<comment type="similarity">
    <text evidence="2">Belongs to the PGAP2 family.</text>
</comment>
<feature type="domain" description="CWH43-like N-terminal" evidence="12">
    <location>
        <begin position="264"/>
        <end position="489"/>
    </location>
</feature>
<dbReference type="Gene3D" id="3.90.1170.10">
    <property type="entry name" value="Ribosomal protein L10e/L16"/>
    <property type="match status" value="1"/>
</dbReference>
<evidence type="ECO:0000256" key="7">
    <source>
        <dbReference type="ARBA" id="ARBA00022989"/>
    </source>
</evidence>
<reference evidence="13 14" key="1">
    <citation type="submission" date="2023-08" db="EMBL/GenBank/DDBJ databases">
        <title>A Necator americanus chromosomal reference genome.</title>
        <authorList>
            <person name="Ilik V."/>
            <person name="Petrzelkova K.J."/>
            <person name="Pardy F."/>
            <person name="Fuh T."/>
            <person name="Niatou-Singa F.S."/>
            <person name="Gouil Q."/>
            <person name="Baker L."/>
            <person name="Ritchie M.E."/>
            <person name="Jex A.R."/>
            <person name="Gazzola D."/>
            <person name="Li H."/>
            <person name="Toshio Fujiwara R."/>
            <person name="Zhan B."/>
            <person name="Aroian R.V."/>
            <person name="Pafco B."/>
            <person name="Schwarz E.M."/>
        </authorList>
    </citation>
    <scope>NUCLEOTIDE SEQUENCE [LARGE SCALE GENOMIC DNA]</scope>
    <source>
        <strain evidence="13 14">Aroian</strain>
        <tissue evidence="13">Whole animal</tissue>
    </source>
</reference>
<evidence type="ECO:0000256" key="3">
    <source>
        <dbReference type="ARBA" id="ARBA00008931"/>
    </source>
</evidence>
<feature type="transmembrane region" description="Helical" evidence="11">
    <location>
        <begin position="395"/>
        <end position="413"/>
    </location>
</feature>
<evidence type="ECO:0000256" key="11">
    <source>
        <dbReference type="SAM" id="Phobius"/>
    </source>
</evidence>
<keyword evidence="9 11" id="KW-0472">Membrane</keyword>
<feature type="transmembrane region" description="Helical" evidence="11">
    <location>
        <begin position="433"/>
        <end position="451"/>
    </location>
</feature>
<dbReference type="Pfam" id="PF10277">
    <property type="entry name" value="Frag1"/>
    <property type="match status" value="1"/>
</dbReference>
<comment type="subcellular location">
    <subcellularLocation>
        <location evidence="1">Golgi apparatus membrane</location>
        <topology evidence="1">Multi-pass membrane protein</topology>
    </subcellularLocation>
</comment>
<keyword evidence="7 11" id="KW-1133">Transmembrane helix</keyword>
<evidence type="ECO:0000256" key="10">
    <source>
        <dbReference type="ARBA" id="ARBA00023274"/>
    </source>
</evidence>
<keyword evidence="10" id="KW-0687">Ribonucleoprotein</keyword>
<feature type="transmembrane region" description="Helical" evidence="11">
    <location>
        <begin position="266"/>
        <end position="289"/>
    </location>
</feature>
<dbReference type="CDD" id="cd01433">
    <property type="entry name" value="Ribosomal_L16_L10e"/>
    <property type="match status" value="1"/>
</dbReference>
<comment type="caution">
    <text evidence="13">The sequence shown here is derived from an EMBL/GenBank/DDBJ whole genome shotgun (WGS) entry which is preliminary data.</text>
</comment>
<proteinExistence type="inferred from homology"/>